<feature type="compositionally biased region" description="Low complexity" evidence="10">
    <location>
        <begin position="595"/>
        <end position="611"/>
    </location>
</feature>
<dbReference type="GeneID" id="42003421"/>
<dbReference type="GO" id="GO:0035101">
    <property type="term" value="C:FACT complex"/>
    <property type="evidence" value="ECO:0007669"/>
    <property type="project" value="TreeGrafter"/>
</dbReference>
<keyword evidence="7 9" id="KW-0234">DNA repair</keyword>
<dbReference type="SUPFAM" id="SSF50729">
    <property type="entry name" value="PH domain-like"/>
    <property type="match status" value="1"/>
</dbReference>
<dbReference type="InterPro" id="IPR000969">
    <property type="entry name" value="SSRP1/POB3"/>
</dbReference>
<comment type="caution">
    <text evidence="12">The sequence shown here is derived from an EMBL/GenBank/DDBJ whole genome shotgun (WGS) entry which is preliminary data.</text>
</comment>
<dbReference type="Gene3D" id="2.30.29.220">
    <property type="entry name" value="Structure-specific recognition protein (SSRP1)"/>
    <property type="match status" value="1"/>
</dbReference>
<evidence type="ECO:0000256" key="5">
    <source>
        <dbReference type="ARBA" id="ARBA00023015"/>
    </source>
</evidence>
<evidence type="ECO:0000259" key="11">
    <source>
        <dbReference type="SMART" id="SM01287"/>
    </source>
</evidence>
<dbReference type="Pfam" id="PF17292">
    <property type="entry name" value="POB3_N"/>
    <property type="match status" value="1"/>
</dbReference>
<dbReference type="InterPro" id="IPR035417">
    <property type="entry name" value="SSRP1/POB3_N"/>
</dbReference>
<dbReference type="GO" id="GO:0006260">
    <property type="term" value="P:DNA replication"/>
    <property type="evidence" value="ECO:0007669"/>
    <property type="project" value="UniProtKB-KW"/>
</dbReference>
<feature type="domain" description="Histone chaperone RTT106/FACT complex subunit SPT16-like middle" evidence="11">
    <location>
        <begin position="406"/>
        <end position="498"/>
    </location>
</feature>
<comment type="similarity">
    <text evidence="1 9">Belongs to the SSRP1 family.</text>
</comment>
<evidence type="ECO:0000256" key="1">
    <source>
        <dbReference type="ARBA" id="ARBA00010060"/>
    </source>
</evidence>
<dbReference type="InterPro" id="IPR050454">
    <property type="entry name" value="RTT106/SSRP1_HistChap/FACT"/>
</dbReference>
<dbReference type="InterPro" id="IPR011993">
    <property type="entry name" value="PH-like_dom_sf"/>
</dbReference>
<dbReference type="OrthoDB" id="498543at2759"/>
<dbReference type="InterPro" id="IPR038167">
    <property type="entry name" value="SSRP1_sf"/>
</dbReference>
<keyword evidence="3 9" id="KW-0235">DNA replication</keyword>
<feature type="compositionally biased region" description="Acidic residues" evidence="10">
    <location>
        <begin position="510"/>
        <end position="519"/>
    </location>
</feature>
<dbReference type="PANTHER" id="PTHR45849:SF1">
    <property type="entry name" value="FACT COMPLEX SUBUNIT SSRP1"/>
    <property type="match status" value="1"/>
</dbReference>
<dbReference type="STRING" id="1806994.A0A507C741"/>
<name>A0A507C741_9FUNG</name>
<evidence type="ECO:0000256" key="9">
    <source>
        <dbReference type="RuleBase" id="RU364013"/>
    </source>
</evidence>
<dbReference type="GO" id="GO:0003677">
    <property type="term" value="F:DNA binding"/>
    <property type="evidence" value="ECO:0007669"/>
    <property type="project" value="InterPro"/>
</dbReference>
<feature type="compositionally biased region" description="Basic and acidic residues" evidence="10">
    <location>
        <begin position="565"/>
        <end position="594"/>
    </location>
</feature>
<dbReference type="PANTHER" id="PTHR45849">
    <property type="entry name" value="FACT COMPLEX SUBUNIT SSRP1"/>
    <property type="match status" value="1"/>
</dbReference>
<feature type="compositionally biased region" description="Acidic residues" evidence="10">
    <location>
        <begin position="539"/>
        <end position="564"/>
    </location>
</feature>
<evidence type="ECO:0000256" key="6">
    <source>
        <dbReference type="ARBA" id="ARBA00023163"/>
    </source>
</evidence>
<feature type="region of interest" description="Disordered" evidence="10">
    <location>
        <begin position="499"/>
        <end position="611"/>
    </location>
</feature>
<evidence type="ECO:0000313" key="12">
    <source>
        <dbReference type="EMBL" id="TPX35321.1"/>
    </source>
</evidence>
<sequence>MATVAGVDNNTTFDQIYLGGKQGPPASGKMKMATGGIGWQNSATKETVMIRAKDDNIRKLSWMHSGKGYELRIQCRDGIHKYFGFAKESYDVLNQMTKNLFGLSIEVKEASVRGYNWGSVEFINNYMSFVVGNRPAFEVPMSEVSNTTEQKAEVSVEFALPEPPAPAPGERPKRIKEDTLTEIRFYLPGNAAASQVAEGRGGKKRYKDKAEADGLAKEGLEDGEVKSSDEEEYINEEGEAVSAARMFYETIKQNVDAGSLQGDSLMTFRDLLCLFPRGRFDIDLYADFFRLRGKSNDYKIQYGSVKRLFCLRRDLSDLLVLPLDPPIHQGQTLYYFLVFQIHSSDEDWHNAVAKPSEEEIAEKYNGRLKKSYEGRMSDIIGEVFQGMTNKRIIRADDTFKSHDDKNRSVKCSLKASESFLFPLTKYFMFVPKPPTFIPHDDISKVQFLRVDKNTSSRTFEMKLNMRTGQEYHFSNIAKEEFSGLNQYCKNKGLSVSIVSEAKPDFGGPDSDTDEEDEDDRADRKRKRAEEVRAAGAAAGEEDDDESEDEDYKADSESDVAEEFDEEHKTSDEEGGEEKEKEPPLKKAKTSEKSKPSSSSDKPKGSSSSSKK</sequence>
<dbReference type="Pfam" id="PF03531">
    <property type="entry name" value="SSrecog"/>
    <property type="match status" value="1"/>
</dbReference>
<reference evidence="12 13" key="1">
    <citation type="journal article" date="2019" name="Sci. Rep.">
        <title>Comparative genomics of chytrid fungi reveal insights into the obligate biotrophic and pathogenic lifestyle of Synchytrium endobioticum.</title>
        <authorList>
            <person name="van de Vossenberg B.T.L.H."/>
            <person name="Warris S."/>
            <person name="Nguyen H.D.T."/>
            <person name="van Gent-Pelzer M.P.E."/>
            <person name="Joly D.L."/>
            <person name="van de Geest H.C."/>
            <person name="Bonants P.J.M."/>
            <person name="Smith D.S."/>
            <person name="Levesque C.A."/>
            <person name="van der Lee T.A.J."/>
        </authorList>
    </citation>
    <scope>NUCLEOTIDE SEQUENCE [LARGE SCALE GENOMIC DNA]</scope>
    <source>
        <strain evidence="12 13">JEL517</strain>
    </source>
</reference>
<comment type="subcellular location">
    <subcellularLocation>
        <location evidence="9">Nucleus</location>
    </subcellularLocation>
    <subcellularLocation>
        <location evidence="9">Chromosome</location>
    </subcellularLocation>
</comment>
<proteinExistence type="inferred from homology"/>
<keyword evidence="4 9" id="KW-0227">DNA damage</keyword>
<evidence type="ECO:0000256" key="4">
    <source>
        <dbReference type="ARBA" id="ARBA00022763"/>
    </source>
</evidence>
<evidence type="ECO:0000256" key="8">
    <source>
        <dbReference type="ARBA" id="ARBA00023242"/>
    </source>
</evidence>
<dbReference type="FunFam" id="2.30.29.150:FF:000001">
    <property type="entry name" value="Fact complex subunit ssrp1"/>
    <property type="match status" value="1"/>
</dbReference>
<evidence type="ECO:0000313" key="13">
    <source>
        <dbReference type="Proteomes" id="UP000319731"/>
    </source>
</evidence>
<evidence type="ECO:0000256" key="7">
    <source>
        <dbReference type="ARBA" id="ARBA00023204"/>
    </source>
</evidence>
<dbReference type="CDD" id="cd13231">
    <property type="entry name" value="PH2_SSRP1-like"/>
    <property type="match status" value="1"/>
</dbReference>
<dbReference type="Pfam" id="PF21103">
    <property type="entry name" value="PH1_SSRP1-like"/>
    <property type="match status" value="1"/>
</dbReference>
<evidence type="ECO:0000256" key="10">
    <source>
        <dbReference type="SAM" id="MobiDB-lite"/>
    </source>
</evidence>
<dbReference type="CDD" id="cd13230">
    <property type="entry name" value="PH1_SSRP1-like"/>
    <property type="match status" value="1"/>
</dbReference>
<evidence type="ECO:0000256" key="2">
    <source>
        <dbReference type="ARBA" id="ARBA00022454"/>
    </source>
</evidence>
<dbReference type="InterPro" id="IPR048993">
    <property type="entry name" value="SSRP1-like_PH1"/>
</dbReference>
<dbReference type="RefSeq" id="XP_031025848.1">
    <property type="nucleotide sequence ID" value="XM_031168124.1"/>
</dbReference>
<dbReference type="InterPro" id="IPR013719">
    <property type="entry name" value="RTT106/SPT16-like_middle_dom"/>
</dbReference>
<dbReference type="Pfam" id="PF08512">
    <property type="entry name" value="Rttp106-like_middle"/>
    <property type="match status" value="1"/>
</dbReference>
<keyword evidence="2 9" id="KW-0158">Chromosome</keyword>
<dbReference type="EMBL" id="QEAO01000009">
    <property type="protein sequence ID" value="TPX35321.1"/>
    <property type="molecule type" value="Genomic_DNA"/>
</dbReference>
<dbReference type="GO" id="GO:0031491">
    <property type="term" value="F:nucleosome binding"/>
    <property type="evidence" value="ECO:0007669"/>
    <property type="project" value="TreeGrafter"/>
</dbReference>
<dbReference type="Gene3D" id="2.30.29.150">
    <property type="match status" value="1"/>
</dbReference>
<dbReference type="Gene3D" id="2.30.29.30">
    <property type="entry name" value="Pleckstrin-homology domain (PH domain)/Phosphotyrosine-binding domain (PTB)"/>
    <property type="match status" value="2"/>
</dbReference>
<keyword evidence="6 9" id="KW-0804">Transcription</keyword>
<keyword evidence="5 9" id="KW-0805">Transcription regulation</keyword>
<organism evidence="12 13">
    <name type="scientific">Synchytrium microbalum</name>
    <dbReference type="NCBI Taxonomy" id="1806994"/>
    <lineage>
        <taxon>Eukaryota</taxon>
        <taxon>Fungi</taxon>
        <taxon>Fungi incertae sedis</taxon>
        <taxon>Chytridiomycota</taxon>
        <taxon>Chytridiomycota incertae sedis</taxon>
        <taxon>Chytridiomycetes</taxon>
        <taxon>Synchytriales</taxon>
        <taxon>Synchytriaceae</taxon>
        <taxon>Synchytrium</taxon>
    </lineage>
</organism>
<dbReference type="PRINTS" id="PR00887">
    <property type="entry name" value="SSRCOGNITION"/>
</dbReference>
<dbReference type="GO" id="GO:0006281">
    <property type="term" value="P:DNA repair"/>
    <property type="evidence" value="ECO:0007669"/>
    <property type="project" value="UniProtKB-KW"/>
</dbReference>
<comment type="function">
    <text evidence="9">Component of the FACT complex, a general chromatin factor that acts to reorganize nucleosomes. The FACT complex is involved in multiple processes that require DNA as a template such as mRNA elongation, DNA replication and DNA repair. During transcription elongation the FACT complex acts as a histone chaperone that both destabilizes and restores nucleosomal structure. It facilitates the passage of RNA polymerase II and transcription by promoting the dissociation of one histone H2A-H2B dimer from the nucleosome, then subsequently promotes the reestablishment of the nucleosome following the passage of RNA polymerase II.</text>
</comment>
<dbReference type="AlphaFoldDB" id="A0A507C741"/>
<keyword evidence="8 9" id="KW-0539">Nucleus</keyword>
<gene>
    <name evidence="12" type="ORF">SmJEL517_g02196</name>
</gene>
<dbReference type="GO" id="GO:0042393">
    <property type="term" value="F:histone binding"/>
    <property type="evidence" value="ECO:0007669"/>
    <property type="project" value="TreeGrafter"/>
</dbReference>
<dbReference type="SMART" id="SM01287">
    <property type="entry name" value="Rtt106"/>
    <property type="match status" value="1"/>
</dbReference>
<dbReference type="Proteomes" id="UP000319731">
    <property type="component" value="Unassembled WGS sequence"/>
</dbReference>
<keyword evidence="13" id="KW-1185">Reference proteome</keyword>
<evidence type="ECO:0000256" key="3">
    <source>
        <dbReference type="ARBA" id="ARBA00022705"/>
    </source>
</evidence>
<dbReference type="InterPro" id="IPR024954">
    <property type="entry name" value="SSRP1_DD"/>
</dbReference>
<accession>A0A507C741</accession>
<protein>
    <recommendedName>
        <fullName evidence="9">FACT complex subunit POB3</fullName>
    </recommendedName>
</protein>